<proteinExistence type="predicted"/>
<name>A0ABW2L5M2_9BACT</name>
<keyword evidence="2" id="KW-1185">Reference proteome</keyword>
<dbReference type="InterPro" id="IPR006439">
    <property type="entry name" value="HAD-SF_hydro_IA"/>
</dbReference>
<organism evidence="1 2">
    <name type="scientific">Haloferula chungangensis</name>
    <dbReference type="NCBI Taxonomy" id="1048331"/>
    <lineage>
        <taxon>Bacteria</taxon>
        <taxon>Pseudomonadati</taxon>
        <taxon>Verrucomicrobiota</taxon>
        <taxon>Verrucomicrobiia</taxon>
        <taxon>Verrucomicrobiales</taxon>
        <taxon>Verrucomicrobiaceae</taxon>
        <taxon>Haloferula</taxon>
    </lineage>
</organism>
<dbReference type="SUPFAM" id="SSF56784">
    <property type="entry name" value="HAD-like"/>
    <property type="match status" value="1"/>
</dbReference>
<dbReference type="EMBL" id="JBHTBS010000002">
    <property type="protein sequence ID" value="MFC7336604.1"/>
    <property type="molecule type" value="Genomic_DNA"/>
</dbReference>
<dbReference type="EC" id="3.1.3.-" evidence="1"/>
<dbReference type="RefSeq" id="WP_379710019.1">
    <property type="nucleotide sequence ID" value="NZ_JBHTBS010000002.1"/>
</dbReference>
<accession>A0ABW2L5M2</accession>
<evidence type="ECO:0000313" key="1">
    <source>
        <dbReference type="EMBL" id="MFC7336604.1"/>
    </source>
</evidence>
<dbReference type="SFLD" id="SFLDS00003">
    <property type="entry name" value="Haloacid_Dehalogenase"/>
    <property type="match status" value="1"/>
</dbReference>
<reference evidence="2" key="1">
    <citation type="journal article" date="2019" name="Int. J. Syst. Evol. Microbiol.">
        <title>The Global Catalogue of Microorganisms (GCM) 10K type strain sequencing project: providing services to taxonomists for standard genome sequencing and annotation.</title>
        <authorList>
            <consortium name="The Broad Institute Genomics Platform"/>
            <consortium name="The Broad Institute Genome Sequencing Center for Infectious Disease"/>
            <person name="Wu L."/>
            <person name="Ma J."/>
        </authorList>
    </citation>
    <scope>NUCLEOTIDE SEQUENCE [LARGE SCALE GENOMIC DNA]</scope>
    <source>
        <strain evidence="2">CGMCC 4.1467</strain>
    </source>
</reference>
<dbReference type="InterPro" id="IPR036412">
    <property type="entry name" value="HAD-like_sf"/>
</dbReference>
<dbReference type="InterPro" id="IPR051828">
    <property type="entry name" value="HAD-like_hydrolase_domain"/>
</dbReference>
<dbReference type="NCBIfam" id="TIGR01549">
    <property type="entry name" value="HAD-SF-IA-v1"/>
    <property type="match status" value="1"/>
</dbReference>
<dbReference type="SFLD" id="SFLDG01129">
    <property type="entry name" value="C1.5:_HAD__Beta-PGM__Phosphata"/>
    <property type="match status" value="1"/>
</dbReference>
<dbReference type="PANTHER" id="PTHR46191">
    <property type="match status" value="1"/>
</dbReference>
<protein>
    <submittedName>
        <fullName evidence="1">HAD family hydrolase</fullName>
        <ecNumber evidence="1">3.1.3.-</ecNumber>
    </submittedName>
</protein>
<gene>
    <name evidence="1" type="ORF">ACFQY0_05410</name>
</gene>
<dbReference type="Pfam" id="PF00702">
    <property type="entry name" value="Hydrolase"/>
    <property type="match status" value="1"/>
</dbReference>
<sequence length="203" mass="22961">MKAVLFDVYETLLTGHRCRDLDGPLREVAAKFGVSFPSDQSLADRLEQEIRSEHQRSNHSYPEVDIREVWKRIFPGLFDADAFALAAEEAVHPVTLIPGMAERILKFRADGLKLGIISNAQAYTRTLLERHLGEAWQCFDNELLFFSYEHRTSKPGHDLFQLAIDQLSKCGISPHEILMIGDSMKNDIEPARGLGMKARQAPL</sequence>
<dbReference type="Proteomes" id="UP001596472">
    <property type="component" value="Unassembled WGS sequence"/>
</dbReference>
<comment type="caution">
    <text evidence="1">The sequence shown here is derived from an EMBL/GenBank/DDBJ whole genome shotgun (WGS) entry which is preliminary data.</text>
</comment>
<dbReference type="Gene3D" id="3.40.50.1000">
    <property type="entry name" value="HAD superfamily/HAD-like"/>
    <property type="match status" value="1"/>
</dbReference>
<dbReference type="InterPro" id="IPR023214">
    <property type="entry name" value="HAD_sf"/>
</dbReference>
<dbReference type="PANTHER" id="PTHR46191:SF2">
    <property type="entry name" value="HALOACID DEHALOGENASE-LIKE HYDROLASE DOMAIN-CONTAINING PROTEIN 3"/>
    <property type="match status" value="1"/>
</dbReference>
<evidence type="ECO:0000313" key="2">
    <source>
        <dbReference type="Proteomes" id="UP001596472"/>
    </source>
</evidence>
<dbReference type="GO" id="GO:0016787">
    <property type="term" value="F:hydrolase activity"/>
    <property type="evidence" value="ECO:0007669"/>
    <property type="project" value="UniProtKB-KW"/>
</dbReference>
<keyword evidence="1" id="KW-0378">Hydrolase</keyword>